<proteinExistence type="predicted"/>
<keyword evidence="3" id="KW-1185">Reference proteome</keyword>
<dbReference type="EMBL" id="UPTC01000438">
    <property type="protein sequence ID" value="VBB28619.1"/>
    <property type="molecule type" value="Genomic_DNA"/>
</dbReference>
<dbReference type="AlphaFoldDB" id="A0A498SA59"/>
<gene>
    <name evidence="2" type="ORF">NAV_LOCUS3449</name>
</gene>
<reference evidence="2 3" key="1">
    <citation type="submission" date="2018-08" db="EMBL/GenBank/DDBJ databases">
        <authorList>
            <person name="Laetsch R D."/>
            <person name="Stevens L."/>
            <person name="Kumar S."/>
            <person name="Blaxter L. M."/>
        </authorList>
    </citation>
    <scope>NUCLEOTIDE SEQUENCE [LARGE SCALE GENOMIC DNA]</scope>
</reference>
<protein>
    <submittedName>
        <fullName evidence="2">Uncharacterized protein</fullName>
    </submittedName>
</protein>
<feature type="compositionally biased region" description="Basic and acidic residues" evidence="1">
    <location>
        <begin position="15"/>
        <end position="47"/>
    </location>
</feature>
<name>A0A498SA59_ACAVI</name>
<accession>A0A498SA59</accession>
<dbReference type="Proteomes" id="UP000276991">
    <property type="component" value="Unassembled WGS sequence"/>
</dbReference>
<evidence type="ECO:0000313" key="3">
    <source>
        <dbReference type="Proteomes" id="UP000276991"/>
    </source>
</evidence>
<evidence type="ECO:0000313" key="2">
    <source>
        <dbReference type="EMBL" id="VBB28619.1"/>
    </source>
</evidence>
<evidence type="ECO:0000256" key="1">
    <source>
        <dbReference type="SAM" id="MobiDB-lite"/>
    </source>
</evidence>
<feature type="compositionally biased region" description="Acidic residues" evidence="1">
    <location>
        <begin position="53"/>
        <end position="76"/>
    </location>
</feature>
<organism evidence="2 3">
    <name type="scientific">Acanthocheilonema viteae</name>
    <name type="common">Filarial nematode worm</name>
    <name type="synonym">Dipetalonema viteae</name>
    <dbReference type="NCBI Taxonomy" id="6277"/>
    <lineage>
        <taxon>Eukaryota</taxon>
        <taxon>Metazoa</taxon>
        <taxon>Ecdysozoa</taxon>
        <taxon>Nematoda</taxon>
        <taxon>Chromadorea</taxon>
        <taxon>Rhabditida</taxon>
        <taxon>Spirurina</taxon>
        <taxon>Spiruromorpha</taxon>
        <taxon>Filarioidea</taxon>
        <taxon>Onchocercidae</taxon>
        <taxon>Acanthocheilonema</taxon>
    </lineage>
</organism>
<sequence>MYIFIPGLFGPIITKRSDRMNGNERGPKDDLPNGDCMMKEKIEEEGRRRKKEEEEEEEEEQEEQEEQEEEEEEEEGGDGKVFRE</sequence>
<feature type="region of interest" description="Disordered" evidence="1">
    <location>
        <begin position="13"/>
        <end position="84"/>
    </location>
</feature>